<evidence type="ECO:0000256" key="2">
    <source>
        <dbReference type="ARBA" id="ARBA00008114"/>
    </source>
</evidence>
<dbReference type="AlphaFoldDB" id="A0A8J4HA79"/>
<evidence type="ECO:0000313" key="12">
    <source>
        <dbReference type="EMBL" id="HGC43134.1"/>
    </source>
</evidence>
<evidence type="ECO:0000256" key="6">
    <source>
        <dbReference type="ARBA" id="ARBA00022989"/>
    </source>
</evidence>
<dbReference type="GO" id="GO:0006882">
    <property type="term" value="P:intracellular zinc ion homeostasis"/>
    <property type="evidence" value="ECO:0007669"/>
    <property type="project" value="TreeGrafter"/>
</dbReference>
<evidence type="ECO:0000256" key="9">
    <source>
        <dbReference type="SAM" id="Phobius"/>
    </source>
</evidence>
<dbReference type="GO" id="GO:0015341">
    <property type="term" value="F:zinc efflux antiporter activity"/>
    <property type="evidence" value="ECO:0007669"/>
    <property type="project" value="TreeGrafter"/>
</dbReference>
<dbReference type="PANTHER" id="PTHR43840:SF15">
    <property type="entry name" value="MITOCHONDRIAL METAL TRANSPORTER 1-RELATED"/>
    <property type="match status" value="1"/>
</dbReference>
<dbReference type="NCBIfam" id="TIGR01297">
    <property type="entry name" value="CDF"/>
    <property type="match status" value="1"/>
</dbReference>
<dbReference type="InterPro" id="IPR027470">
    <property type="entry name" value="Cation_efflux_CTD"/>
</dbReference>
<dbReference type="PANTHER" id="PTHR43840">
    <property type="entry name" value="MITOCHONDRIAL METAL TRANSPORTER 1-RELATED"/>
    <property type="match status" value="1"/>
</dbReference>
<gene>
    <name evidence="12" type="ORF">ENY07_07940</name>
</gene>
<dbReference type="InterPro" id="IPR058533">
    <property type="entry name" value="Cation_efflux_TM"/>
</dbReference>
<keyword evidence="3" id="KW-0813">Transport</keyword>
<feature type="transmembrane region" description="Helical" evidence="9">
    <location>
        <begin position="113"/>
        <end position="132"/>
    </location>
</feature>
<comment type="similarity">
    <text evidence="2">Belongs to the cation diffusion facilitator (CDF) transporter (TC 2.A.4) family.</text>
</comment>
<dbReference type="EMBL" id="DTQM01000158">
    <property type="protein sequence ID" value="HGC43134.1"/>
    <property type="molecule type" value="Genomic_DNA"/>
</dbReference>
<dbReference type="GO" id="GO:0015093">
    <property type="term" value="F:ferrous iron transmembrane transporter activity"/>
    <property type="evidence" value="ECO:0007669"/>
    <property type="project" value="TreeGrafter"/>
</dbReference>
<dbReference type="GO" id="GO:0015086">
    <property type="term" value="F:cadmium ion transmembrane transporter activity"/>
    <property type="evidence" value="ECO:0007669"/>
    <property type="project" value="TreeGrafter"/>
</dbReference>
<keyword evidence="5 9" id="KW-0812">Transmembrane</keyword>
<comment type="subcellular location">
    <subcellularLocation>
        <location evidence="1">Cell membrane</location>
        <topology evidence="1">Multi-pass membrane protein</topology>
    </subcellularLocation>
</comment>
<dbReference type="InterPro" id="IPR050291">
    <property type="entry name" value="CDF_Transporter"/>
</dbReference>
<dbReference type="Gene3D" id="3.30.70.1350">
    <property type="entry name" value="Cation efflux protein, cytoplasmic domain"/>
    <property type="match status" value="1"/>
</dbReference>
<dbReference type="FunFam" id="3.30.70.1350:FF:000002">
    <property type="entry name" value="Ferrous-iron efflux pump FieF"/>
    <property type="match status" value="1"/>
</dbReference>
<keyword evidence="7 9" id="KW-0472">Membrane</keyword>
<keyword evidence="4" id="KW-1003">Cell membrane</keyword>
<dbReference type="Gene3D" id="1.20.1510.10">
    <property type="entry name" value="Cation efflux protein transmembrane domain"/>
    <property type="match status" value="1"/>
</dbReference>
<proteinExistence type="inferred from homology"/>
<dbReference type="SUPFAM" id="SSF160240">
    <property type="entry name" value="Cation efflux protein cytoplasmic domain-like"/>
    <property type="match status" value="1"/>
</dbReference>
<feature type="domain" description="Cation efflux protein cytoplasmic" evidence="11">
    <location>
        <begin position="209"/>
        <end position="287"/>
    </location>
</feature>
<dbReference type="SUPFAM" id="SSF161111">
    <property type="entry name" value="Cation efflux protein transmembrane domain-like"/>
    <property type="match status" value="1"/>
</dbReference>
<evidence type="ECO:0000259" key="11">
    <source>
        <dbReference type="Pfam" id="PF16916"/>
    </source>
</evidence>
<dbReference type="InterPro" id="IPR002524">
    <property type="entry name" value="Cation_efflux"/>
</dbReference>
<organism evidence="12">
    <name type="scientific">Acidicaldus sp</name>
    <dbReference type="NCBI Taxonomy" id="1872105"/>
    <lineage>
        <taxon>Bacteria</taxon>
        <taxon>Pseudomonadati</taxon>
        <taxon>Pseudomonadota</taxon>
        <taxon>Alphaproteobacteria</taxon>
        <taxon>Acetobacterales</taxon>
        <taxon>Acetobacteraceae</taxon>
        <taxon>Acidicaldus</taxon>
    </lineage>
</organism>
<evidence type="ECO:0000256" key="1">
    <source>
        <dbReference type="ARBA" id="ARBA00004651"/>
    </source>
</evidence>
<feature type="transmembrane region" description="Helical" evidence="9">
    <location>
        <begin position="78"/>
        <end position="101"/>
    </location>
</feature>
<feature type="transmembrane region" description="Helical" evidence="9">
    <location>
        <begin position="152"/>
        <end position="173"/>
    </location>
</feature>
<keyword evidence="6 9" id="KW-1133">Transmembrane helix</keyword>
<evidence type="ECO:0000256" key="8">
    <source>
        <dbReference type="ARBA" id="ARBA00068882"/>
    </source>
</evidence>
<dbReference type="InterPro" id="IPR027469">
    <property type="entry name" value="Cation_efflux_TMD_sf"/>
</dbReference>
<feature type="transmembrane region" description="Helical" evidence="9">
    <location>
        <begin position="7"/>
        <end position="30"/>
    </location>
</feature>
<feature type="domain" description="Cation efflux protein transmembrane" evidence="10">
    <location>
        <begin position="14"/>
        <end position="205"/>
    </location>
</feature>
<evidence type="ECO:0000256" key="5">
    <source>
        <dbReference type="ARBA" id="ARBA00022692"/>
    </source>
</evidence>
<feature type="transmembrane region" description="Helical" evidence="9">
    <location>
        <begin position="179"/>
        <end position="197"/>
    </location>
</feature>
<protein>
    <recommendedName>
        <fullName evidence="8">Protein p34</fullName>
    </recommendedName>
</protein>
<dbReference type="Pfam" id="PF01545">
    <property type="entry name" value="Cation_efflux"/>
    <property type="match status" value="1"/>
</dbReference>
<evidence type="ECO:0000256" key="4">
    <source>
        <dbReference type="ARBA" id="ARBA00022475"/>
    </source>
</evidence>
<dbReference type="InterPro" id="IPR036837">
    <property type="entry name" value="Cation_efflux_CTD_sf"/>
</dbReference>
<reference evidence="12" key="1">
    <citation type="journal article" date="2020" name="mSystems">
        <title>Genome- and Community-Level Interaction Insights into Carbon Utilization and Element Cycling Functions of Hydrothermarchaeota in Hydrothermal Sediment.</title>
        <authorList>
            <person name="Zhou Z."/>
            <person name="Liu Y."/>
            <person name="Xu W."/>
            <person name="Pan J."/>
            <person name="Luo Z.H."/>
            <person name="Li M."/>
        </authorList>
    </citation>
    <scope>NUCLEOTIDE SEQUENCE</scope>
    <source>
        <strain evidence="12">SpSt-997</strain>
    </source>
</reference>
<feature type="transmembrane region" description="Helical" evidence="9">
    <location>
        <begin position="45"/>
        <end position="62"/>
    </location>
</feature>
<dbReference type="GO" id="GO:0005886">
    <property type="term" value="C:plasma membrane"/>
    <property type="evidence" value="ECO:0007669"/>
    <property type="project" value="UniProtKB-SubCell"/>
</dbReference>
<sequence length="298" mass="31404">MTETRRFNGVALGSIAVSFAVVALKGFAWWHTGGAALFSDALESLIHPATAFLTYGALWFAARPADANHPFGHGKAEFFAAVILGALIVAAALAILQHAWLVWRVGPALSDPLAGIMINAVATALNAIWGVVLQQAGRRLRSPALRADGIHLLTDVLTSAGLLGGLGLALATGDLWLDPLLAAAIAIYVLITGFFLIRASIDGLMDAAPSPAVVERIRRLVAEHASGALEVHDLRTRNAGQTTFLQFHLVVPGGMTVDEAHAICDRIEAALREEMAGLVATIHVEPESKAKHHGVVVL</sequence>
<evidence type="ECO:0000259" key="10">
    <source>
        <dbReference type="Pfam" id="PF01545"/>
    </source>
</evidence>
<evidence type="ECO:0000256" key="7">
    <source>
        <dbReference type="ARBA" id="ARBA00023136"/>
    </source>
</evidence>
<evidence type="ECO:0000256" key="3">
    <source>
        <dbReference type="ARBA" id="ARBA00022448"/>
    </source>
</evidence>
<dbReference type="Pfam" id="PF16916">
    <property type="entry name" value="ZT_dimer"/>
    <property type="match status" value="1"/>
</dbReference>
<name>A0A8J4HA79_9PROT</name>
<comment type="caution">
    <text evidence="12">The sequence shown here is derived from an EMBL/GenBank/DDBJ whole genome shotgun (WGS) entry which is preliminary data.</text>
</comment>
<accession>A0A8J4HA79</accession>